<evidence type="ECO:0000313" key="2">
    <source>
        <dbReference type="EMBL" id="GAU35716.1"/>
    </source>
</evidence>
<name>A0A2Z6MUF9_TRISU</name>
<dbReference type="OrthoDB" id="1705419at2759"/>
<proteinExistence type="predicted"/>
<dbReference type="PANTHER" id="PTHR36617">
    <property type="entry name" value="PROTEIN, PUTATIVE-RELATED"/>
    <property type="match status" value="1"/>
</dbReference>
<protein>
    <recommendedName>
        <fullName evidence="1">Reverse transcriptase zinc-binding domain-containing protein</fullName>
    </recommendedName>
</protein>
<evidence type="ECO:0000313" key="3">
    <source>
        <dbReference type="Proteomes" id="UP000242715"/>
    </source>
</evidence>
<dbReference type="PANTHER" id="PTHR36617:SF16">
    <property type="entry name" value="OS04G0516500 PROTEIN"/>
    <property type="match status" value="1"/>
</dbReference>
<accession>A0A2Z6MUF9</accession>
<dbReference type="Pfam" id="PF13966">
    <property type="entry name" value="zf-RVT"/>
    <property type="match status" value="1"/>
</dbReference>
<keyword evidence="3" id="KW-1185">Reference proteome</keyword>
<reference evidence="3" key="1">
    <citation type="journal article" date="2017" name="Front. Plant Sci.">
        <title>Climate Clever Clovers: New Paradigm to Reduce the Environmental Footprint of Ruminants by Breeding Low Methanogenic Forages Utilizing Haplotype Variation.</title>
        <authorList>
            <person name="Kaur P."/>
            <person name="Appels R."/>
            <person name="Bayer P.E."/>
            <person name="Keeble-Gagnere G."/>
            <person name="Wang J."/>
            <person name="Hirakawa H."/>
            <person name="Shirasawa K."/>
            <person name="Vercoe P."/>
            <person name="Stefanova K."/>
            <person name="Durmic Z."/>
            <person name="Nichols P."/>
            <person name="Revell C."/>
            <person name="Isobe S.N."/>
            <person name="Edwards D."/>
            <person name="Erskine W."/>
        </authorList>
    </citation>
    <scope>NUCLEOTIDE SEQUENCE [LARGE SCALE GENOMIC DNA]</scope>
    <source>
        <strain evidence="3">cv. Daliak</strain>
    </source>
</reference>
<evidence type="ECO:0000259" key="1">
    <source>
        <dbReference type="Pfam" id="PF13966"/>
    </source>
</evidence>
<dbReference type="EMBL" id="DF973601">
    <property type="protein sequence ID" value="GAU35716.1"/>
    <property type="molecule type" value="Genomic_DNA"/>
</dbReference>
<dbReference type="AlphaFoldDB" id="A0A2Z6MUF9"/>
<organism evidence="2 3">
    <name type="scientific">Trifolium subterraneum</name>
    <name type="common">Subterranean clover</name>
    <dbReference type="NCBI Taxonomy" id="3900"/>
    <lineage>
        <taxon>Eukaryota</taxon>
        <taxon>Viridiplantae</taxon>
        <taxon>Streptophyta</taxon>
        <taxon>Embryophyta</taxon>
        <taxon>Tracheophyta</taxon>
        <taxon>Spermatophyta</taxon>
        <taxon>Magnoliopsida</taxon>
        <taxon>eudicotyledons</taxon>
        <taxon>Gunneridae</taxon>
        <taxon>Pentapetalae</taxon>
        <taxon>rosids</taxon>
        <taxon>fabids</taxon>
        <taxon>Fabales</taxon>
        <taxon>Fabaceae</taxon>
        <taxon>Papilionoideae</taxon>
        <taxon>50 kb inversion clade</taxon>
        <taxon>NPAAA clade</taxon>
        <taxon>Hologalegina</taxon>
        <taxon>IRL clade</taxon>
        <taxon>Trifolieae</taxon>
        <taxon>Trifolium</taxon>
    </lineage>
</organism>
<gene>
    <name evidence="2" type="ORF">TSUD_258910</name>
</gene>
<feature type="domain" description="Reverse transcriptase zinc-binding" evidence="1">
    <location>
        <begin position="223"/>
        <end position="313"/>
    </location>
</feature>
<dbReference type="Proteomes" id="UP000242715">
    <property type="component" value="Unassembled WGS sequence"/>
</dbReference>
<sequence>MPLKVWKNIVKLQRGFLWGGATLGRKIAWVRWDKVCRPNSDGRLGIRDLRVVNLALLGKWRWRLISGGQGIWRDIISARYGLLYPSPHFGGRPSGFRGASLWWKDVSLLGSSVEIGSDWFSKGVLKRVGNGGSSSFWFDPWVGDIPLKIQFQSLFQLSDQQLDLVGEMGYWLDLEWHWVFRWRRDLSVPEIGLLEALLSAVQNTPLLGVVDSWSWRHDSTGTYSVKSAYMVLSAGSVASDLDSLLARVWKSWAPSKVIVFSWQLLQDRVPSRQNLLRRRVIRDPRDSFCAFCGASLESVDHLFVTCDSISPVWYSLFRWLDFRFVSPPSISSVFQSFLGFGVGRKIRLGWLLIWHATVCTIWNSRNDVIFARGTVSIESLVDKVKLSSWKWYLAKNPGSPCSFYEWEVQPILCWS</sequence>
<dbReference type="InterPro" id="IPR026960">
    <property type="entry name" value="RVT-Znf"/>
</dbReference>